<dbReference type="OrthoDB" id="88363at2"/>
<dbReference type="HOGENOM" id="CLU_114448_2_1_9"/>
<organism evidence="2 3">
    <name type="scientific">Thermosediminibacter oceani (strain ATCC BAA-1034 / DSM 16646 / JW/IW-1228P)</name>
    <dbReference type="NCBI Taxonomy" id="555079"/>
    <lineage>
        <taxon>Bacteria</taxon>
        <taxon>Bacillati</taxon>
        <taxon>Bacillota</taxon>
        <taxon>Clostridia</taxon>
        <taxon>Thermosediminibacterales</taxon>
        <taxon>Thermosediminibacteraceae</taxon>
        <taxon>Thermosediminibacter</taxon>
    </lineage>
</organism>
<feature type="domain" description="DUF3870" evidence="1">
    <location>
        <begin position="10"/>
        <end position="102"/>
    </location>
</feature>
<dbReference type="Proteomes" id="UP000000272">
    <property type="component" value="Chromosome"/>
</dbReference>
<evidence type="ECO:0000259" key="1">
    <source>
        <dbReference type="Pfam" id="PF12986"/>
    </source>
</evidence>
<keyword evidence="3" id="KW-1185">Reference proteome</keyword>
<dbReference type="Pfam" id="PF12986">
    <property type="entry name" value="DUF3870"/>
    <property type="match status" value="1"/>
</dbReference>
<dbReference type="KEGG" id="toc:Toce_1837"/>
<evidence type="ECO:0000313" key="2">
    <source>
        <dbReference type="EMBL" id="ADL08568.1"/>
    </source>
</evidence>
<dbReference type="RefSeq" id="WP_013276589.1">
    <property type="nucleotide sequence ID" value="NC_014377.1"/>
</dbReference>
<dbReference type="InterPro" id="IPR024617">
    <property type="entry name" value="DUF3870"/>
</dbReference>
<reference evidence="2 3" key="1">
    <citation type="journal article" date="2010" name="Stand. Genomic Sci.">
        <title>Complete genome sequence of Thermosediminibacter oceani type strain (JW/IW-1228P).</title>
        <authorList>
            <person name="Pitluck S."/>
            <person name="Yasawong M."/>
            <person name="Munk C."/>
            <person name="Nolan M."/>
            <person name="Lapidus A."/>
            <person name="Lucas S."/>
            <person name="Glavina Del Rio T."/>
            <person name="Tice H."/>
            <person name="Cheng J.F."/>
            <person name="Bruce D."/>
            <person name="Detter C."/>
            <person name="Tapia R."/>
            <person name="Han C."/>
            <person name="Goodwin L."/>
            <person name="Liolios K."/>
            <person name="Ivanova N."/>
            <person name="Mavromatis K."/>
            <person name="Mikhailova N."/>
            <person name="Pati A."/>
            <person name="Chen A."/>
            <person name="Palaniappan K."/>
            <person name="Land M."/>
            <person name="Hauser L."/>
            <person name="Chang Y.J."/>
            <person name="Jeffries C.D."/>
            <person name="Rohde M."/>
            <person name="Spring S."/>
            <person name="Sikorski J."/>
            <person name="Goker M."/>
            <person name="Woyke T."/>
            <person name="Bristow J."/>
            <person name="Eisen J.A."/>
            <person name="Markowitz V."/>
            <person name="Hugenholtz P."/>
            <person name="Kyrpides N.C."/>
            <person name="Klenk H.P."/>
        </authorList>
    </citation>
    <scope>NUCLEOTIDE SEQUENCE [LARGE SCALE GENOMIC DNA]</scope>
    <source>
        <strain evidence="3">ATCC BAA-1034 / DSM 16646 / JW/IW-1228P</strain>
    </source>
</reference>
<gene>
    <name evidence="2" type="ordered locus">Toce_1837</name>
</gene>
<name>D9RZ14_THEOJ</name>
<protein>
    <recommendedName>
        <fullName evidence="1">DUF3870 domain-containing protein</fullName>
    </recommendedName>
</protein>
<sequence>MGNVPEHEIIVTGYAKLPGETTAQRLYTVVGVTLLVDTKTSNIMDADITLATNVARDFFKRAVVGGNMENFDSILKVFENQYWGTAKKSIITALKICLMKYKEYLKKK</sequence>
<accession>D9RZ14</accession>
<evidence type="ECO:0000313" key="3">
    <source>
        <dbReference type="Proteomes" id="UP000000272"/>
    </source>
</evidence>
<proteinExistence type="predicted"/>
<dbReference type="STRING" id="555079.Toce_1837"/>
<dbReference type="AlphaFoldDB" id="D9RZ14"/>
<dbReference type="EMBL" id="CP002131">
    <property type="protein sequence ID" value="ADL08568.1"/>
    <property type="molecule type" value="Genomic_DNA"/>
</dbReference>